<dbReference type="InterPro" id="IPR036395">
    <property type="entry name" value="Cu_fist_DNA-bd_dom_sf"/>
</dbReference>
<dbReference type="FunFam" id="3.90.430.10:FF:000001">
    <property type="entry name" value="Copper fist DNA-binding protein"/>
    <property type="match status" value="1"/>
</dbReference>
<keyword evidence="4" id="KW-0186">Copper</keyword>
<dbReference type="GO" id="GO:0000981">
    <property type="term" value="F:DNA-binding transcription factor activity, RNA polymerase II-specific"/>
    <property type="evidence" value="ECO:0007669"/>
    <property type="project" value="TreeGrafter"/>
</dbReference>
<dbReference type="InterPro" id="IPR001083">
    <property type="entry name" value="Cu_fist_DNA-bd_dom"/>
</dbReference>
<evidence type="ECO:0000259" key="9">
    <source>
        <dbReference type="PROSITE" id="PS50073"/>
    </source>
</evidence>
<dbReference type="STRING" id="1314777.A0A164TS25"/>
<dbReference type="GO" id="GO:0000978">
    <property type="term" value="F:RNA polymerase II cis-regulatory region sequence-specific DNA binding"/>
    <property type="evidence" value="ECO:0007669"/>
    <property type="project" value="TreeGrafter"/>
</dbReference>
<evidence type="ECO:0000256" key="2">
    <source>
        <dbReference type="ARBA" id="ARBA00022723"/>
    </source>
</evidence>
<name>A0A164TS25_9AGAM</name>
<dbReference type="PANTHER" id="PTHR28088:SF5">
    <property type="entry name" value="TRANSCRIPTIONAL ACTIVATOR HAA1-RELATED"/>
    <property type="match status" value="1"/>
</dbReference>
<feature type="region of interest" description="Disordered" evidence="8">
    <location>
        <begin position="149"/>
        <end position="178"/>
    </location>
</feature>
<dbReference type="SMART" id="SM00412">
    <property type="entry name" value="Cu_FIST"/>
    <property type="match status" value="1"/>
</dbReference>
<keyword evidence="7" id="KW-0539">Nucleus</keyword>
<evidence type="ECO:0000256" key="5">
    <source>
        <dbReference type="ARBA" id="ARBA00023015"/>
    </source>
</evidence>
<evidence type="ECO:0000256" key="3">
    <source>
        <dbReference type="ARBA" id="ARBA00022833"/>
    </source>
</evidence>
<evidence type="ECO:0000256" key="8">
    <source>
        <dbReference type="SAM" id="MobiDB-lite"/>
    </source>
</evidence>
<dbReference type="Pfam" id="PF00649">
    <property type="entry name" value="Copper-fist"/>
    <property type="match status" value="1"/>
</dbReference>
<accession>A0A164TS25</accession>
<dbReference type="OrthoDB" id="5600085at2759"/>
<keyword evidence="11" id="KW-1185">Reference proteome</keyword>
<feature type="compositionally biased region" description="Low complexity" evidence="8">
    <location>
        <begin position="153"/>
        <end position="164"/>
    </location>
</feature>
<dbReference type="Proteomes" id="UP000076722">
    <property type="component" value="Unassembled WGS sequence"/>
</dbReference>
<dbReference type="GO" id="GO:0005634">
    <property type="term" value="C:nucleus"/>
    <property type="evidence" value="ECO:0007669"/>
    <property type="project" value="UniProtKB-SubCell"/>
</dbReference>
<evidence type="ECO:0000256" key="1">
    <source>
        <dbReference type="ARBA" id="ARBA00004123"/>
    </source>
</evidence>
<dbReference type="SMART" id="SM01090">
    <property type="entry name" value="Copper-fist"/>
    <property type="match status" value="1"/>
</dbReference>
<evidence type="ECO:0000256" key="7">
    <source>
        <dbReference type="ARBA" id="ARBA00023242"/>
    </source>
</evidence>
<keyword evidence="6" id="KW-0804">Transcription</keyword>
<organism evidence="10 11">
    <name type="scientific">Sistotremastrum niveocremeum HHB9708</name>
    <dbReference type="NCBI Taxonomy" id="1314777"/>
    <lineage>
        <taxon>Eukaryota</taxon>
        <taxon>Fungi</taxon>
        <taxon>Dikarya</taxon>
        <taxon>Basidiomycota</taxon>
        <taxon>Agaricomycotina</taxon>
        <taxon>Agaricomycetes</taxon>
        <taxon>Sistotremastrales</taxon>
        <taxon>Sistotremastraceae</taxon>
        <taxon>Sertulicium</taxon>
        <taxon>Sertulicium niveocremeum</taxon>
    </lineage>
</organism>
<evidence type="ECO:0000256" key="6">
    <source>
        <dbReference type="ARBA" id="ARBA00023163"/>
    </source>
</evidence>
<reference evidence="10 11" key="1">
    <citation type="journal article" date="2016" name="Mol. Biol. Evol.">
        <title>Comparative Genomics of Early-Diverging Mushroom-Forming Fungi Provides Insights into the Origins of Lignocellulose Decay Capabilities.</title>
        <authorList>
            <person name="Nagy L.G."/>
            <person name="Riley R."/>
            <person name="Tritt A."/>
            <person name="Adam C."/>
            <person name="Daum C."/>
            <person name="Floudas D."/>
            <person name="Sun H."/>
            <person name="Yadav J.S."/>
            <person name="Pangilinan J."/>
            <person name="Larsson K.H."/>
            <person name="Matsuura K."/>
            <person name="Barry K."/>
            <person name="Labutti K."/>
            <person name="Kuo R."/>
            <person name="Ohm R.A."/>
            <person name="Bhattacharya S.S."/>
            <person name="Shirouzu T."/>
            <person name="Yoshinaga Y."/>
            <person name="Martin F.M."/>
            <person name="Grigoriev I.V."/>
            <person name="Hibbett D.S."/>
        </authorList>
    </citation>
    <scope>NUCLEOTIDE SEQUENCE [LARGE SCALE GENOMIC DNA]</scope>
    <source>
        <strain evidence="10 11">HHB9708</strain>
    </source>
</reference>
<dbReference type="SUPFAM" id="SSF57879">
    <property type="entry name" value="Zinc domain conserved in yeast copper-regulated transcription factors"/>
    <property type="match status" value="1"/>
</dbReference>
<sequence length="357" mass="38211">MVFVNDQKFACSSCIKGHRSSSCHHTDRPLFEVKKKGRPVSQCEKCRDLRKTKQFHGRCECGHDSSSPMRRTSAVAKCERLHCGVWLDLILVDLKPAPAPTFPNGIQDAFDHSKASPSLVAHPKQKLNTLLNPCHCKDVYSCTCGAKTAETPSSSSCCKKSPASPAGPPRNTQPIRGPDLPPIIMTASSSSSIFAVPSIPIPHMETFTKLAGTGCGCGIDCICPGCTEHRGAHASAEEDCPDLCGSCVDHREGYGLHGQPSEPSLQTLQKFLAVAASLPPPPHRRNNLDLHNIMQYGKPGSEPVGIPKLKCCAGKCKCAPSSCCCGDSCGGACQRDESEDDTMRFHDSTNVTSSCCS</sequence>
<dbReference type="PANTHER" id="PTHR28088">
    <property type="entry name" value="TRANSCRIPTIONAL ACTIVATOR HAA1-RELATED"/>
    <property type="match status" value="1"/>
</dbReference>
<keyword evidence="2" id="KW-0479">Metal-binding</keyword>
<dbReference type="GO" id="GO:0006878">
    <property type="term" value="P:intracellular copper ion homeostasis"/>
    <property type="evidence" value="ECO:0007669"/>
    <property type="project" value="TreeGrafter"/>
</dbReference>
<dbReference type="Gene3D" id="3.90.430.10">
    <property type="entry name" value="Copper fist DNA-binding domain"/>
    <property type="match status" value="1"/>
</dbReference>
<dbReference type="PRINTS" id="PR00617">
    <property type="entry name" value="COPPERFIST"/>
</dbReference>
<keyword evidence="3" id="KW-0862">Zinc</keyword>
<evidence type="ECO:0000313" key="11">
    <source>
        <dbReference type="Proteomes" id="UP000076722"/>
    </source>
</evidence>
<feature type="domain" description="Copper-fist" evidence="9">
    <location>
        <begin position="1"/>
        <end position="40"/>
    </location>
</feature>
<evidence type="ECO:0000256" key="4">
    <source>
        <dbReference type="ARBA" id="ARBA00023008"/>
    </source>
</evidence>
<dbReference type="EMBL" id="KV419410">
    <property type="protein sequence ID" value="KZS92591.1"/>
    <property type="molecule type" value="Genomic_DNA"/>
</dbReference>
<protein>
    <submittedName>
        <fullName evidence="10">Copper-fist-domain-containing protein</fullName>
    </submittedName>
</protein>
<gene>
    <name evidence="10" type="ORF">SISNIDRAFT_121618</name>
</gene>
<dbReference type="GO" id="GO:0005507">
    <property type="term" value="F:copper ion binding"/>
    <property type="evidence" value="ECO:0007669"/>
    <property type="project" value="InterPro"/>
</dbReference>
<dbReference type="PROSITE" id="PS50073">
    <property type="entry name" value="COPPER_FIST_2"/>
    <property type="match status" value="1"/>
</dbReference>
<dbReference type="GO" id="GO:0006879">
    <property type="term" value="P:intracellular iron ion homeostasis"/>
    <property type="evidence" value="ECO:0007669"/>
    <property type="project" value="TreeGrafter"/>
</dbReference>
<dbReference type="GO" id="GO:0045944">
    <property type="term" value="P:positive regulation of transcription by RNA polymerase II"/>
    <property type="evidence" value="ECO:0007669"/>
    <property type="project" value="TreeGrafter"/>
</dbReference>
<keyword evidence="5" id="KW-0805">Transcription regulation</keyword>
<evidence type="ECO:0000313" key="10">
    <source>
        <dbReference type="EMBL" id="KZS92591.1"/>
    </source>
</evidence>
<dbReference type="InterPro" id="IPR051763">
    <property type="entry name" value="Copper_Homeo_Regul"/>
</dbReference>
<comment type="subcellular location">
    <subcellularLocation>
        <location evidence="1">Nucleus</location>
    </subcellularLocation>
</comment>
<proteinExistence type="predicted"/>
<dbReference type="AlphaFoldDB" id="A0A164TS25"/>